<evidence type="ECO:0000259" key="2">
    <source>
        <dbReference type="Pfam" id="PF08588"/>
    </source>
</evidence>
<organism evidence="3 4">
    <name type="scientific">Hortaea werneckii</name>
    <name type="common">Black yeast</name>
    <name type="synonym">Cladosporium werneckii</name>
    <dbReference type="NCBI Taxonomy" id="91943"/>
    <lineage>
        <taxon>Eukaryota</taxon>
        <taxon>Fungi</taxon>
        <taxon>Dikarya</taxon>
        <taxon>Ascomycota</taxon>
        <taxon>Pezizomycotina</taxon>
        <taxon>Dothideomycetes</taxon>
        <taxon>Dothideomycetidae</taxon>
        <taxon>Mycosphaerellales</taxon>
        <taxon>Teratosphaeriaceae</taxon>
        <taxon>Hortaea</taxon>
    </lineage>
</organism>
<comment type="caution">
    <text evidence="3">The sequence shown here is derived from an EMBL/GenBank/DDBJ whole genome shotgun (WGS) entry which is preliminary data.</text>
</comment>
<accession>A0A3M6WUF4</accession>
<dbReference type="InterPro" id="IPR013897">
    <property type="entry name" value="Duc1"/>
</dbReference>
<dbReference type="AlphaFoldDB" id="A0A3M6WUF4"/>
<evidence type="ECO:0000313" key="3">
    <source>
        <dbReference type="EMBL" id="RMX82243.1"/>
    </source>
</evidence>
<evidence type="ECO:0000256" key="1">
    <source>
        <dbReference type="SAM" id="MobiDB-lite"/>
    </source>
</evidence>
<gene>
    <name evidence="3" type="ORF">D0869_06198</name>
</gene>
<dbReference type="Proteomes" id="UP000281245">
    <property type="component" value="Unassembled WGS sequence"/>
</dbReference>
<dbReference type="PANTHER" id="PTHR34826:SF2">
    <property type="entry name" value="UPF0590 PROTEIN C409.17C"/>
    <property type="match status" value="1"/>
</dbReference>
<feature type="region of interest" description="Disordered" evidence="1">
    <location>
        <begin position="307"/>
        <end position="331"/>
    </location>
</feature>
<evidence type="ECO:0000313" key="4">
    <source>
        <dbReference type="Proteomes" id="UP000281245"/>
    </source>
</evidence>
<dbReference type="OrthoDB" id="2119945at2759"/>
<name>A0A3M6WUF4_HORWE</name>
<dbReference type="EMBL" id="QWIJ01000448">
    <property type="protein sequence ID" value="RMX82243.1"/>
    <property type="molecule type" value="Genomic_DNA"/>
</dbReference>
<dbReference type="VEuPathDB" id="FungiDB:BTJ68_06374"/>
<reference evidence="3 4" key="1">
    <citation type="journal article" date="2018" name="BMC Genomics">
        <title>Genomic evidence for intraspecific hybridization in a clonal and extremely halotolerant yeast.</title>
        <authorList>
            <person name="Gostincar C."/>
            <person name="Stajich J.E."/>
            <person name="Zupancic J."/>
            <person name="Zalar P."/>
            <person name="Gunde-Cimerman N."/>
        </authorList>
    </citation>
    <scope>NUCLEOTIDE SEQUENCE [LARGE SCALE GENOMIC DNA]</scope>
    <source>
        <strain evidence="3 4">EXF-6656</strain>
    </source>
</reference>
<dbReference type="PANTHER" id="PTHR34826">
    <property type="entry name" value="UPF0590 PROTEIN C409.17C"/>
    <property type="match status" value="1"/>
</dbReference>
<proteinExistence type="predicted"/>
<protein>
    <recommendedName>
        <fullName evidence="2">Domain of unknown function at the cortex 1 domain-containing protein</fullName>
    </recommendedName>
</protein>
<sequence length="331" mass="37176">MQPIIDSSAALHIMADKYILAVTAGPTYEDQKPVPINTEQPTRISSSHLTADLTVRIQNYRGLDTSYKPSTQKTSPYFDHPSHKSDLYSLQFTFTPKEDLKGEDVVFGNDFDHPIRNKLPPGFQQAFNLVKWFIDPGLYGDVYADEPYLYGPLLSSMNVFRVGPKDDKEQERIEEERANKDVVVLEEGGDGDGEEKRKELNVPAESAARKKWSLTEQNLKSFTFEKGREYGNDFFNPYLDFNDFALRLPGFSLIPGITIPIISYWDGQPLRSHKLRYVMKNRATDEPLFVVIFTLIPKEDVEKLGGEAAADKAAKQGPEVAAGGSSGNDVD</sequence>
<dbReference type="Pfam" id="PF08588">
    <property type="entry name" value="Duc1"/>
    <property type="match status" value="1"/>
</dbReference>
<feature type="domain" description="Domain of unknown function at the cortex 1" evidence="2">
    <location>
        <begin position="20"/>
        <end position="295"/>
    </location>
</feature>